<evidence type="ECO:0000256" key="1">
    <source>
        <dbReference type="SAM" id="MobiDB-lite"/>
    </source>
</evidence>
<feature type="non-terminal residue" evidence="2">
    <location>
        <position position="51"/>
    </location>
</feature>
<dbReference type="EMBL" id="CAMXCT020001823">
    <property type="protein sequence ID" value="CAL1146737.1"/>
    <property type="molecule type" value="Genomic_DNA"/>
</dbReference>
<feature type="region of interest" description="Disordered" evidence="1">
    <location>
        <begin position="24"/>
        <end position="51"/>
    </location>
</feature>
<comment type="caution">
    <text evidence="2">The sequence shown here is derived from an EMBL/GenBank/DDBJ whole genome shotgun (WGS) entry which is preliminary data.</text>
</comment>
<evidence type="ECO:0000313" key="3">
    <source>
        <dbReference type="EMBL" id="CAL4780674.1"/>
    </source>
</evidence>
<dbReference type="EMBL" id="CAMXCT010001823">
    <property type="protein sequence ID" value="CAI3993362.1"/>
    <property type="molecule type" value="Genomic_DNA"/>
</dbReference>
<dbReference type="EMBL" id="CAMXCT030001823">
    <property type="protein sequence ID" value="CAL4780674.1"/>
    <property type="molecule type" value="Genomic_DNA"/>
</dbReference>
<keyword evidence="4" id="KW-1185">Reference proteome</keyword>
<reference evidence="2" key="1">
    <citation type="submission" date="2022-10" db="EMBL/GenBank/DDBJ databases">
        <authorList>
            <person name="Chen Y."/>
            <person name="Dougan E. K."/>
            <person name="Chan C."/>
            <person name="Rhodes N."/>
            <person name="Thang M."/>
        </authorList>
    </citation>
    <scope>NUCLEOTIDE SEQUENCE</scope>
</reference>
<organism evidence="2">
    <name type="scientific">Cladocopium goreaui</name>
    <dbReference type="NCBI Taxonomy" id="2562237"/>
    <lineage>
        <taxon>Eukaryota</taxon>
        <taxon>Sar</taxon>
        <taxon>Alveolata</taxon>
        <taxon>Dinophyceae</taxon>
        <taxon>Suessiales</taxon>
        <taxon>Symbiodiniaceae</taxon>
        <taxon>Cladocopium</taxon>
    </lineage>
</organism>
<proteinExistence type="predicted"/>
<sequence>IIRAPRGGGLAALRRALCEGDDAAVPTEERSGSGARRGRRGGVGDVRCQNA</sequence>
<reference evidence="3 4" key="2">
    <citation type="submission" date="2024-05" db="EMBL/GenBank/DDBJ databases">
        <authorList>
            <person name="Chen Y."/>
            <person name="Shah S."/>
            <person name="Dougan E. K."/>
            <person name="Thang M."/>
            <person name="Chan C."/>
        </authorList>
    </citation>
    <scope>NUCLEOTIDE SEQUENCE [LARGE SCALE GENOMIC DNA]</scope>
</reference>
<feature type="non-terminal residue" evidence="2">
    <location>
        <position position="1"/>
    </location>
</feature>
<dbReference type="AlphaFoldDB" id="A0A9P1CJC4"/>
<dbReference type="Proteomes" id="UP001152797">
    <property type="component" value="Unassembled WGS sequence"/>
</dbReference>
<evidence type="ECO:0000313" key="2">
    <source>
        <dbReference type="EMBL" id="CAI3993362.1"/>
    </source>
</evidence>
<name>A0A9P1CJC4_9DINO</name>
<gene>
    <name evidence="2" type="ORF">C1SCF055_LOCUS20121</name>
</gene>
<protein>
    <submittedName>
        <fullName evidence="2">Uncharacterized protein</fullName>
    </submittedName>
</protein>
<evidence type="ECO:0000313" key="4">
    <source>
        <dbReference type="Proteomes" id="UP001152797"/>
    </source>
</evidence>
<accession>A0A9P1CJC4</accession>